<dbReference type="InterPro" id="IPR002734">
    <property type="entry name" value="RibDG_C"/>
</dbReference>
<dbReference type="PANTHER" id="PTHR38011:SF11">
    <property type="entry name" value="2,5-DIAMINO-6-RIBOSYLAMINO-4(3H)-PYRIMIDINONE 5'-PHOSPHATE REDUCTASE"/>
    <property type="match status" value="1"/>
</dbReference>
<evidence type="ECO:0000259" key="1">
    <source>
        <dbReference type="Pfam" id="PF01872"/>
    </source>
</evidence>
<organism evidence="2 3">
    <name type="scientific">Sphingobacterium thermophilum</name>
    <dbReference type="NCBI Taxonomy" id="768534"/>
    <lineage>
        <taxon>Bacteria</taxon>
        <taxon>Pseudomonadati</taxon>
        <taxon>Bacteroidota</taxon>
        <taxon>Sphingobacteriia</taxon>
        <taxon>Sphingobacteriales</taxon>
        <taxon>Sphingobacteriaceae</taxon>
        <taxon>Sphingobacterium</taxon>
    </lineage>
</organism>
<keyword evidence="3" id="KW-1185">Reference proteome</keyword>
<comment type="caution">
    <text evidence="2">The sequence shown here is derived from an EMBL/GenBank/DDBJ whole genome shotgun (WGS) entry which is preliminary data.</text>
</comment>
<dbReference type="InterPro" id="IPR024072">
    <property type="entry name" value="DHFR-like_dom_sf"/>
</dbReference>
<dbReference type="InterPro" id="IPR050765">
    <property type="entry name" value="Riboflavin_Biosynth_HTPR"/>
</dbReference>
<dbReference type="Gene3D" id="3.40.430.10">
    <property type="entry name" value="Dihydrofolate Reductase, subunit A"/>
    <property type="match status" value="1"/>
</dbReference>
<sequence length="242" mass="27648">MFIFCGIGEHCVVILTFFLNLFNKLAFAYRVARLKLFASISAPSQSPGLLAVIAKTTYLTIMRKVILDLAVSLDGYIEGPNGEIDWCILDDDMEFDKFIESVDTIFYGRVSYDAWGNYQPENDANDSVKAIWKAIHSKNKIVFTRQIRNDNNVTYINSDITQSVEQIKAKDGKDIWLYGGAKLIETFVDRKLIDIYRLSVHPVVLGNGKPLFENLKQRLNFELLSVKKFRSGVVQLIYKNEK</sequence>
<protein>
    <recommendedName>
        <fullName evidence="1">Bacterial bifunctional deaminase-reductase C-terminal domain-containing protein</fullName>
    </recommendedName>
</protein>
<name>A0ABP8R7U4_9SPHI</name>
<feature type="domain" description="Bacterial bifunctional deaminase-reductase C-terminal" evidence="1">
    <location>
        <begin position="63"/>
        <end position="234"/>
    </location>
</feature>
<accession>A0ABP8R7U4</accession>
<evidence type="ECO:0000313" key="3">
    <source>
        <dbReference type="Proteomes" id="UP001500394"/>
    </source>
</evidence>
<dbReference type="SUPFAM" id="SSF53597">
    <property type="entry name" value="Dihydrofolate reductase-like"/>
    <property type="match status" value="1"/>
</dbReference>
<dbReference type="PANTHER" id="PTHR38011">
    <property type="entry name" value="DIHYDROFOLATE REDUCTASE FAMILY PROTEIN (AFU_ORTHOLOGUE AFUA_8G06820)"/>
    <property type="match status" value="1"/>
</dbReference>
<dbReference type="Pfam" id="PF01872">
    <property type="entry name" value="RibD_C"/>
    <property type="match status" value="1"/>
</dbReference>
<dbReference type="EMBL" id="BAABGR010000037">
    <property type="protein sequence ID" value="GAA4520394.1"/>
    <property type="molecule type" value="Genomic_DNA"/>
</dbReference>
<gene>
    <name evidence="2" type="ORF">GCM10023173_24650</name>
</gene>
<proteinExistence type="predicted"/>
<evidence type="ECO:0000313" key="2">
    <source>
        <dbReference type="EMBL" id="GAA4520394.1"/>
    </source>
</evidence>
<dbReference type="Proteomes" id="UP001500394">
    <property type="component" value="Unassembled WGS sequence"/>
</dbReference>
<reference evidence="3" key="1">
    <citation type="journal article" date="2019" name="Int. J. Syst. Evol. Microbiol.">
        <title>The Global Catalogue of Microorganisms (GCM) 10K type strain sequencing project: providing services to taxonomists for standard genome sequencing and annotation.</title>
        <authorList>
            <consortium name="The Broad Institute Genomics Platform"/>
            <consortium name="The Broad Institute Genome Sequencing Center for Infectious Disease"/>
            <person name="Wu L."/>
            <person name="Ma J."/>
        </authorList>
    </citation>
    <scope>NUCLEOTIDE SEQUENCE [LARGE SCALE GENOMIC DNA]</scope>
    <source>
        <strain evidence="3">JCM 17858</strain>
    </source>
</reference>